<feature type="region of interest" description="Disordered" evidence="1">
    <location>
        <begin position="33"/>
        <end position="56"/>
    </location>
</feature>
<sequence>MTARFGTAPSEHVLGISLKIPFNKQWPDQAMDVDQAEPEEDRSQLEMSQPDRGRPLVLPDLPHSQIKLTQISGSSDCAGPALGLKFLVRITPDLGMLEANGKEYVEKLGKAERVRQLKMQRESDNSQGKRHNAQYPTACRHLKEAQGHLHGHCNGHIRSRYEQKSRVDPIGNGQTEFHDFRAGYPRVPTRQDGREKMTIDTEHDVTNCLNKMMTGEVESEH</sequence>
<accession>A0A2G9V3G1</accession>
<dbReference type="AlphaFoldDB" id="A0A2G9V3G1"/>
<evidence type="ECO:0000313" key="3">
    <source>
        <dbReference type="Proteomes" id="UP000230423"/>
    </source>
</evidence>
<feature type="compositionally biased region" description="Basic and acidic residues" evidence="1">
    <location>
        <begin position="41"/>
        <end position="54"/>
    </location>
</feature>
<dbReference type="EMBL" id="KZ345015">
    <property type="protein sequence ID" value="PIO77018.1"/>
    <property type="molecule type" value="Genomic_DNA"/>
</dbReference>
<reference evidence="2 3" key="1">
    <citation type="submission" date="2015-09" db="EMBL/GenBank/DDBJ databases">
        <title>Draft genome of the parasitic nematode Teladorsagia circumcincta isolate WARC Sus (inbred).</title>
        <authorList>
            <person name="Mitreva M."/>
        </authorList>
    </citation>
    <scope>NUCLEOTIDE SEQUENCE [LARGE SCALE GENOMIC DNA]</scope>
    <source>
        <strain evidence="2 3">S</strain>
    </source>
</reference>
<name>A0A2G9V3G1_TELCI</name>
<keyword evidence="3" id="KW-1185">Reference proteome</keyword>
<gene>
    <name evidence="2" type="ORF">TELCIR_00883</name>
</gene>
<evidence type="ECO:0000256" key="1">
    <source>
        <dbReference type="SAM" id="MobiDB-lite"/>
    </source>
</evidence>
<dbReference type="Proteomes" id="UP000230423">
    <property type="component" value="Unassembled WGS sequence"/>
</dbReference>
<evidence type="ECO:0000313" key="2">
    <source>
        <dbReference type="EMBL" id="PIO77018.1"/>
    </source>
</evidence>
<organism evidence="2 3">
    <name type="scientific">Teladorsagia circumcincta</name>
    <name type="common">Brown stomach worm</name>
    <name type="synonym">Ostertagia circumcincta</name>
    <dbReference type="NCBI Taxonomy" id="45464"/>
    <lineage>
        <taxon>Eukaryota</taxon>
        <taxon>Metazoa</taxon>
        <taxon>Ecdysozoa</taxon>
        <taxon>Nematoda</taxon>
        <taxon>Chromadorea</taxon>
        <taxon>Rhabditida</taxon>
        <taxon>Rhabditina</taxon>
        <taxon>Rhabditomorpha</taxon>
        <taxon>Strongyloidea</taxon>
        <taxon>Trichostrongylidae</taxon>
        <taxon>Teladorsagia</taxon>
    </lineage>
</organism>
<protein>
    <submittedName>
        <fullName evidence="2">Uncharacterized protein</fullName>
    </submittedName>
</protein>
<proteinExistence type="predicted"/>
<dbReference type="OrthoDB" id="5864713at2759"/>